<gene>
    <name evidence="11" type="ORF">GYN08_05550</name>
</gene>
<dbReference type="Proteomes" id="UP000800303">
    <property type="component" value="Unassembled WGS sequence"/>
</dbReference>
<evidence type="ECO:0000256" key="1">
    <source>
        <dbReference type="ARBA" id="ARBA00004496"/>
    </source>
</evidence>
<dbReference type="Gene3D" id="3.40.50.2300">
    <property type="match status" value="1"/>
</dbReference>
<dbReference type="EMBL" id="JAAFGS010000001">
    <property type="protein sequence ID" value="NGZ74777.1"/>
    <property type="molecule type" value="Genomic_DNA"/>
</dbReference>
<dbReference type="Pfam" id="PF00072">
    <property type="entry name" value="Response_reg"/>
    <property type="match status" value="1"/>
</dbReference>
<dbReference type="Gene3D" id="1.10.10.60">
    <property type="entry name" value="Homeodomain-like"/>
    <property type="match status" value="2"/>
</dbReference>
<dbReference type="PANTHER" id="PTHR42713">
    <property type="entry name" value="HISTIDINE KINASE-RELATED"/>
    <property type="match status" value="1"/>
</dbReference>
<evidence type="ECO:0000256" key="5">
    <source>
        <dbReference type="ARBA" id="ARBA00023015"/>
    </source>
</evidence>
<sequence length="510" mass="56877">MYNVLLVDDEPLAIEGLKLMVDWEKYGFRIGGTCENGEEAIRQIRRDSPDLVVTDIRMPVMDGLQLIEHAREACETSALFVITSGYDDFDYARRAMQLGVSNYLTKPVMGDEAEEMLRTLSRRLEARARESASNRSRAAQIERRALAFALFGSEEQRREARPELERLSSAANSWIYVRLQAEAEWMPEVRTAVAAAGEGMVRCRSIEAGNFALGIVIGAEEADATEAARLFAGRLIGALPPESGGKVRLSAGRSVKRLDALRTSFQSAEEASRFWYFGGEPVVAFADVRSKELCCNASVLGDADRIAALTETGDDGEIKEAVAEAFARFEARPTLPELVETFATRVIVRCASICGELGGDSEETLRRSPLGGAGARGLKETKRLLERFCLDFRSEAARLRERSSGGVQAQVADFLRERYTETFTIRELAEKFYVHPVYLGQSFSRRYGTGIAEFVHELRIEEACRLLRESSLSSCAISEKLGYKTYQHFLKQFEKNTGEKPAEYRARASR</sequence>
<dbReference type="SMART" id="SM00342">
    <property type="entry name" value="HTH_ARAC"/>
    <property type="match status" value="1"/>
</dbReference>
<name>A0ABX0F2I1_9BACL</name>
<evidence type="ECO:0000256" key="3">
    <source>
        <dbReference type="ARBA" id="ARBA00022553"/>
    </source>
</evidence>
<comment type="subcellular location">
    <subcellularLocation>
        <location evidence="1">Cytoplasm</location>
    </subcellularLocation>
</comment>
<dbReference type="Pfam" id="PF12833">
    <property type="entry name" value="HTH_18"/>
    <property type="match status" value="1"/>
</dbReference>
<keyword evidence="3 8" id="KW-0597">Phosphoprotein</keyword>
<feature type="domain" description="Response regulatory" evidence="10">
    <location>
        <begin position="3"/>
        <end position="121"/>
    </location>
</feature>
<dbReference type="InterPro" id="IPR018060">
    <property type="entry name" value="HTH_AraC"/>
</dbReference>
<dbReference type="PROSITE" id="PS50110">
    <property type="entry name" value="RESPONSE_REGULATORY"/>
    <property type="match status" value="1"/>
</dbReference>
<evidence type="ECO:0000256" key="7">
    <source>
        <dbReference type="ARBA" id="ARBA00023163"/>
    </source>
</evidence>
<keyword evidence="4" id="KW-0902">Two-component regulatory system</keyword>
<accession>A0ABX0F2I1</accession>
<reference evidence="11 12" key="1">
    <citation type="submission" date="2020-01" db="EMBL/GenBank/DDBJ databases">
        <title>Polyphasic characterisation and genomic insights into a novel alkali tolerant bacterium VR-M41.</title>
        <authorList>
            <person name="Vemuluri V.R."/>
        </authorList>
    </citation>
    <scope>NUCLEOTIDE SEQUENCE [LARGE SCALE GENOMIC DNA]</scope>
    <source>
        <strain evidence="11 12">VR-M41</strain>
    </source>
</reference>
<keyword evidence="5" id="KW-0805">Transcription regulation</keyword>
<keyword evidence="6" id="KW-0238">DNA-binding</keyword>
<dbReference type="PROSITE" id="PS01124">
    <property type="entry name" value="HTH_ARAC_FAMILY_2"/>
    <property type="match status" value="1"/>
</dbReference>
<evidence type="ECO:0000256" key="2">
    <source>
        <dbReference type="ARBA" id="ARBA00022490"/>
    </source>
</evidence>
<dbReference type="RefSeq" id="WP_166273012.1">
    <property type="nucleotide sequence ID" value="NZ_JAAFGS010000001.1"/>
</dbReference>
<evidence type="ECO:0000313" key="12">
    <source>
        <dbReference type="Proteomes" id="UP000800303"/>
    </source>
</evidence>
<keyword evidence="2" id="KW-0963">Cytoplasm</keyword>
<evidence type="ECO:0000256" key="4">
    <source>
        <dbReference type="ARBA" id="ARBA00023012"/>
    </source>
</evidence>
<dbReference type="SUPFAM" id="SSF46689">
    <property type="entry name" value="Homeodomain-like"/>
    <property type="match status" value="1"/>
</dbReference>
<dbReference type="CDD" id="cd17536">
    <property type="entry name" value="REC_YesN-like"/>
    <property type="match status" value="1"/>
</dbReference>
<protein>
    <submittedName>
        <fullName evidence="11">Response regulator</fullName>
    </submittedName>
</protein>
<evidence type="ECO:0000259" key="10">
    <source>
        <dbReference type="PROSITE" id="PS50110"/>
    </source>
</evidence>
<dbReference type="SMART" id="SM00448">
    <property type="entry name" value="REC"/>
    <property type="match status" value="1"/>
</dbReference>
<dbReference type="InterPro" id="IPR051552">
    <property type="entry name" value="HptR"/>
</dbReference>
<dbReference type="InterPro" id="IPR011006">
    <property type="entry name" value="CheY-like_superfamily"/>
</dbReference>
<proteinExistence type="predicted"/>
<dbReference type="InterPro" id="IPR001789">
    <property type="entry name" value="Sig_transdc_resp-reg_receiver"/>
</dbReference>
<dbReference type="InterPro" id="IPR009057">
    <property type="entry name" value="Homeodomain-like_sf"/>
</dbReference>
<evidence type="ECO:0000313" key="11">
    <source>
        <dbReference type="EMBL" id="NGZ74777.1"/>
    </source>
</evidence>
<evidence type="ECO:0000259" key="9">
    <source>
        <dbReference type="PROSITE" id="PS01124"/>
    </source>
</evidence>
<evidence type="ECO:0000256" key="6">
    <source>
        <dbReference type="ARBA" id="ARBA00023125"/>
    </source>
</evidence>
<keyword evidence="7" id="KW-0804">Transcription</keyword>
<dbReference type="PANTHER" id="PTHR42713:SF3">
    <property type="entry name" value="TRANSCRIPTIONAL REGULATORY PROTEIN HPTR"/>
    <property type="match status" value="1"/>
</dbReference>
<comment type="caution">
    <text evidence="11">The sequence shown here is derived from an EMBL/GenBank/DDBJ whole genome shotgun (WGS) entry which is preliminary data.</text>
</comment>
<organism evidence="11 12">
    <name type="scientific">Saccharibacillus alkalitolerans</name>
    <dbReference type="NCBI Taxonomy" id="2705290"/>
    <lineage>
        <taxon>Bacteria</taxon>
        <taxon>Bacillati</taxon>
        <taxon>Bacillota</taxon>
        <taxon>Bacilli</taxon>
        <taxon>Bacillales</taxon>
        <taxon>Paenibacillaceae</taxon>
        <taxon>Saccharibacillus</taxon>
    </lineage>
</organism>
<dbReference type="SUPFAM" id="SSF52172">
    <property type="entry name" value="CheY-like"/>
    <property type="match status" value="1"/>
</dbReference>
<keyword evidence="12" id="KW-1185">Reference proteome</keyword>
<evidence type="ECO:0000256" key="8">
    <source>
        <dbReference type="PROSITE-ProRule" id="PRU00169"/>
    </source>
</evidence>
<feature type="modified residue" description="4-aspartylphosphate" evidence="8">
    <location>
        <position position="55"/>
    </location>
</feature>
<feature type="domain" description="HTH araC/xylS-type" evidence="9">
    <location>
        <begin position="409"/>
        <end position="507"/>
    </location>
</feature>